<keyword evidence="6 7" id="KW-0472">Membrane</keyword>
<keyword evidence="11" id="KW-1185">Reference proteome</keyword>
<evidence type="ECO:0000256" key="1">
    <source>
        <dbReference type="ARBA" id="ARBA00004651"/>
    </source>
</evidence>
<evidence type="ECO:0000256" key="2">
    <source>
        <dbReference type="ARBA" id="ARBA00022448"/>
    </source>
</evidence>
<feature type="transmembrane region" description="Helical" evidence="7">
    <location>
        <begin position="186"/>
        <end position="205"/>
    </location>
</feature>
<dbReference type="Gene3D" id="1.10.3720.10">
    <property type="entry name" value="MetI-like"/>
    <property type="match status" value="1"/>
</dbReference>
<evidence type="ECO:0000256" key="7">
    <source>
        <dbReference type="RuleBase" id="RU363032"/>
    </source>
</evidence>
<evidence type="ECO:0000256" key="8">
    <source>
        <dbReference type="SAM" id="SignalP"/>
    </source>
</evidence>
<dbReference type="GO" id="GO:0005886">
    <property type="term" value="C:plasma membrane"/>
    <property type="evidence" value="ECO:0007669"/>
    <property type="project" value="UniProtKB-SubCell"/>
</dbReference>
<dbReference type="PANTHER" id="PTHR43744:SF12">
    <property type="entry name" value="ABC TRANSPORTER PERMEASE PROTEIN MG189-RELATED"/>
    <property type="match status" value="1"/>
</dbReference>
<accession>A0A238XCY9</accession>
<keyword evidence="4 7" id="KW-0812">Transmembrane</keyword>
<dbReference type="AlphaFoldDB" id="A0A238XCY9"/>
<keyword evidence="5 7" id="KW-1133">Transmembrane helix</keyword>
<evidence type="ECO:0000256" key="4">
    <source>
        <dbReference type="ARBA" id="ARBA00022692"/>
    </source>
</evidence>
<evidence type="ECO:0000313" key="11">
    <source>
        <dbReference type="Proteomes" id="UP000198420"/>
    </source>
</evidence>
<feature type="transmembrane region" description="Helical" evidence="7">
    <location>
        <begin position="59"/>
        <end position="92"/>
    </location>
</feature>
<comment type="similarity">
    <text evidence="7">Belongs to the binding-protein-dependent transport system permease family.</text>
</comment>
<dbReference type="Pfam" id="PF00528">
    <property type="entry name" value="BPD_transp_1"/>
    <property type="match status" value="1"/>
</dbReference>
<keyword evidence="3" id="KW-1003">Cell membrane</keyword>
<feature type="domain" description="ABC transmembrane type-1" evidence="9">
    <location>
        <begin position="68"/>
        <end position="259"/>
    </location>
</feature>
<feature type="transmembrane region" description="Helical" evidence="7">
    <location>
        <begin position="137"/>
        <end position="155"/>
    </location>
</feature>
<dbReference type="Proteomes" id="UP000198420">
    <property type="component" value="Unassembled WGS sequence"/>
</dbReference>
<dbReference type="PANTHER" id="PTHR43744">
    <property type="entry name" value="ABC TRANSPORTER PERMEASE PROTEIN MG189-RELATED-RELATED"/>
    <property type="match status" value="1"/>
</dbReference>
<comment type="subcellular location">
    <subcellularLocation>
        <location evidence="1 7">Cell membrane</location>
        <topology evidence="1 7">Multi-pass membrane protein</topology>
    </subcellularLocation>
</comment>
<protein>
    <submittedName>
        <fullName evidence="10">Raffinose/stachyose/melibiose transport system permease protein</fullName>
    </submittedName>
</protein>
<feature type="signal peptide" evidence="8">
    <location>
        <begin position="1"/>
        <end position="35"/>
    </location>
</feature>
<dbReference type="InterPro" id="IPR000515">
    <property type="entry name" value="MetI-like"/>
</dbReference>
<dbReference type="PROSITE" id="PS50928">
    <property type="entry name" value="ABC_TM1"/>
    <property type="match status" value="1"/>
</dbReference>
<dbReference type="RefSeq" id="WP_245919124.1">
    <property type="nucleotide sequence ID" value="NZ_FZNP01000004.1"/>
</dbReference>
<evidence type="ECO:0000259" key="9">
    <source>
        <dbReference type="PROSITE" id="PS50928"/>
    </source>
</evidence>
<evidence type="ECO:0000313" key="10">
    <source>
        <dbReference type="EMBL" id="SNR56438.1"/>
    </source>
</evidence>
<proteinExistence type="inferred from homology"/>
<dbReference type="GO" id="GO:0055085">
    <property type="term" value="P:transmembrane transport"/>
    <property type="evidence" value="ECO:0007669"/>
    <property type="project" value="InterPro"/>
</dbReference>
<gene>
    <name evidence="10" type="ORF">SAMN06265355_104184</name>
</gene>
<reference evidence="11" key="1">
    <citation type="submission" date="2017-06" db="EMBL/GenBank/DDBJ databases">
        <authorList>
            <person name="Varghese N."/>
            <person name="Submissions S."/>
        </authorList>
    </citation>
    <scope>NUCLEOTIDE SEQUENCE [LARGE SCALE GENOMIC DNA]</scope>
    <source>
        <strain evidence="11">DSM 44485</strain>
    </source>
</reference>
<evidence type="ECO:0000256" key="5">
    <source>
        <dbReference type="ARBA" id="ARBA00022989"/>
    </source>
</evidence>
<dbReference type="EMBL" id="FZNP01000004">
    <property type="protein sequence ID" value="SNR56438.1"/>
    <property type="molecule type" value="Genomic_DNA"/>
</dbReference>
<evidence type="ECO:0000256" key="3">
    <source>
        <dbReference type="ARBA" id="ARBA00022475"/>
    </source>
</evidence>
<organism evidence="10 11">
    <name type="scientific">Actinomadura mexicana</name>
    <dbReference type="NCBI Taxonomy" id="134959"/>
    <lineage>
        <taxon>Bacteria</taxon>
        <taxon>Bacillati</taxon>
        <taxon>Actinomycetota</taxon>
        <taxon>Actinomycetes</taxon>
        <taxon>Streptosporangiales</taxon>
        <taxon>Thermomonosporaceae</taxon>
        <taxon>Actinomadura</taxon>
    </lineage>
</organism>
<feature type="transmembrane region" description="Helical" evidence="7">
    <location>
        <begin position="238"/>
        <end position="259"/>
    </location>
</feature>
<keyword evidence="8" id="KW-0732">Signal</keyword>
<name>A0A238XCY9_9ACTN</name>
<feature type="chain" id="PRO_5013212273" evidence="8">
    <location>
        <begin position="36"/>
        <end position="273"/>
    </location>
</feature>
<keyword evidence="2 7" id="KW-0813">Transport</keyword>
<sequence length="273" mass="29094">MRTPAAQRATRTAILLALMLFAVLPLVSMFTTALAAPGSSPQGISWPADPHWHNFRDAWSAANFLALFRSSALIVLGVVPATVAMATAAGYALAQLKVPGGKAIYAVLLVGLTLPVEALITPLYYNIQSLGLLGTRSAIVLPLIGLLMPFGVFWMRAHFLGAETALTEAAKIDGAGTWQTFRRIHLPLATPALSALSVLFFLATWNQYLLPLVLVDDPTKRTVAGGLGAFQGQYGTDTVLLCAGSLLIILPSLVIFLLFQRNFVKALLQGAVK</sequence>
<dbReference type="InterPro" id="IPR035906">
    <property type="entry name" value="MetI-like_sf"/>
</dbReference>
<dbReference type="CDD" id="cd06261">
    <property type="entry name" value="TM_PBP2"/>
    <property type="match status" value="1"/>
</dbReference>
<evidence type="ECO:0000256" key="6">
    <source>
        <dbReference type="ARBA" id="ARBA00023136"/>
    </source>
</evidence>
<dbReference type="SUPFAM" id="SSF161098">
    <property type="entry name" value="MetI-like"/>
    <property type="match status" value="1"/>
</dbReference>
<feature type="transmembrane region" description="Helical" evidence="7">
    <location>
        <begin position="104"/>
        <end position="125"/>
    </location>
</feature>